<dbReference type="HOGENOM" id="CLU_2188742_0_0_1"/>
<gene>
    <name evidence="1" type="ORF">TCM_013219</name>
</gene>
<accession>A0A061FWS3</accession>
<dbReference type="EMBL" id="CM001881">
    <property type="protein sequence ID" value="EOY21523.1"/>
    <property type="molecule type" value="Genomic_DNA"/>
</dbReference>
<dbReference type="InParanoid" id="A0A061FWS3"/>
<dbReference type="AlphaFoldDB" id="A0A061FWS3"/>
<evidence type="ECO:0000313" key="1">
    <source>
        <dbReference type="EMBL" id="EOY21523.1"/>
    </source>
</evidence>
<organism evidence="1 2">
    <name type="scientific">Theobroma cacao</name>
    <name type="common">Cacao</name>
    <name type="synonym">Cocoa</name>
    <dbReference type="NCBI Taxonomy" id="3641"/>
    <lineage>
        <taxon>Eukaryota</taxon>
        <taxon>Viridiplantae</taxon>
        <taxon>Streptophyta</taxon>
        <taxon>Embryophyta</taxon>
        <taxon>Tracheophyta</taxon>
        <taxon>Spermatophyta</taxon>
        <taxon>Magnoliopsida</taxon>
        <taxon>eudicotyledons</taxon>
        <taxon>Gunneridae</taxon>
        <taxon>Pentapetalae</taxon>
        <taxon>rosids</taxon>
        <taxon>malvids</taxon>
        <taxon>Malvales</taxon>
        <taxon>Malvaceae</taxon>
        <taxon>Byttnerioideae</taxon>
        <taxon>Theobroma</taxon>
    </lineage>
</organism>
<reference evidence="1 2" key="1">
    <citation type="journal article" date="2013" name="Genome Biol.">
        <title>The genome sequence of the most widely cultivated cacao type and its use to identify candidate genes regulating pod color.</title>
        <authorList>
            <person name="Motamayor J.C."/>
            <person name="Mockaitis K."/>
            <person name="Schmutz J."/>
            <person name="Haiminen N."/>
            <person name="Iii D.L."/>
            <person name="Cornejo O."/>
            <person name="Findley S.D."/>
            <person name="Zheng P."/>
            <person name="Utro F."/>
            <person name="Royaert S."/>
            <person name="Saski C."/>
            <person name="Jenkins J."/>
            <person name="Podicheti R."/>
            <person name="Zhao M."/>
            <person name="Scheffler B.E."/>
            <person name="Stack J.C."/>
            <person name="Feltus F.A."/>
            <person name="Mustiga G.M."/>
            <person name="Amores F."/>
            <person name="Phillips W."/>
            <person name="Marelli J.P."/>
            <person name="May G.D."/>
            <person name="Shapiro H."/>
            <person name="Ma J."/>
            <person name="Bustamante C.D."/>
            <person name="Schnell R.J."/>
            <person name="Main D."/>
            <person name="Gilbert D."/>
            <person name="Parida L."/>
            <person name="Kuhn D.N."/>
        </authorList>
    </citation>
    <scope>NUCLEOTIDE SEQUENCE [LARGE SCALE GENOMIC DNA]</scope>
    <source>
        <strain evidence="2">cv. Matina 1-6</strain>
    </source>
</reference>
<proteinExistence type="predicted"/>
<dbReference type="Gramene" id="EOY21523">
    <property type="protein sequence ID" value="EOY21523"/>
    <property type="gene ID" value="TCM_013219"/>
</dbReference>
<name>A0A061FWS3_THECC</name>
<protein>
    <submittedName>
        <fullName evidence="1">Uncharacterized protein</fullName>
    </submittedName>
</protein>
<dbReference type="Proteomes" id="UP000026915">
    <property type="component" value="Chromosome 3"/>
</dbReference>
<sequence length="109" mass="12526">MRIRDVSMIDESMDYDSIIAQNGPYLLQQDVSSSFLKLPTPFSCQKKKKEKRERKKKSLVLVIQAKKAKIGLIGEKLVTFKLINPWVHEGPKWKRKTVSLTLVLKPTVS</sequence>
<keyword evidence="2" id="KW-1185">Reference proteome</keyword>
<evidence type="ECO:0000313" key="2">
    <source>
        <dbReference type="Proteomes" id="UP000026915"/>
    </source>
</evidence>